<evidence type="ECO:0000256" key="3">
    <source>
        <dbReference type="ARBA" id="ARBA00038335"/>
    </source>
</evidence>
<evidence type="ECO:0000259" key="5">
    <source>
        <dbReference type="Pfam" id="PF04003"/>
    </source>
</evidence>
<keyword evidence="7" id="KW-1185">Reference proteome</keyword>
<dbReference type="Pfam" id="PF00400">
    <property type="entry name" value="WD40"/>
    <property type="match status" value="1"/>
</dbReference>
<feature type="region of interest" description="Disordered" evidence="4">
    <location>
        <begin position="1"/>
        <end position="20"/>
    </location>
</feature>
<feature type="domain" description="Small-subunit processome Utp12" evidence="5">
    <location>
        <begin position="482"/>
        <end position="584"/>
    </location>
</feature>
<evidence type="ECO:0000313" key="7">
    <source>
        <dbReference type="Proteomes" id="UP000318571"/>
    </source>
</evidence>
<dbReference type="InterPro" id="IPR036322">
    <property type="entry name" value="WD40_repeat_dom_sf"/>
</dbReference>
<feature type="region of interest" description="Disordered" evidence="4">
    <location>
        <begin position="607"/>
        <end position="673"/>
    </location>
</feature>
<accession>A0A553NC87</accession>
<comment type="similarity">
    <text evidence="3">Belongs to the UTP5 family.</text>
</comment>
<dbReference type="PANTHER" id="PTHR44267">
    <property type="entry name" value="WD REPEAT-CONTAINING PROTEIN 43"/>
    <property type="match status" value="1"/>
</dbReference>
<dbReference type="GO" id="GO:0000462">
    <property type="term" value="P:maturation of SSU-rRNA from tricistronic rRNA transcript (SSU-rRNA, 5.8S rRNA, LSU-rRNA)"/>
    <property type="evidence" value="ECO:0007669"/>
    <property type="project" value="TreeGrafter"/>
</dbReference>
<dbReference type="GO" id="GO:0005730">
    <property type="term" value="C:nucleolus"/>
    <property type="evidence" value="ECO:0007669"/>
    <property type="project" value="TreeGrafter"/>
</dbReference>
<evidence type="ECO:0000256" key="1">
    <source>
        <dbReference type="ARBA" id="ARBA00004123"/>
    </source>
</evidence>
<reference evidence="6 7" key="1">
    <citation type="journal article" date="2018" name="Nat. Ecol. Evol.">
        <title>Genomic signatures of mitonuclear coevolution across populations of Tigriopus californicus.</title>
        <authorList>
            <person name="Barreto F.S."/>
            <person name="Watson E.T."/>
            <person name="Lima T.G."/>
            <person name="Willett C.S."/>
            <person name="Edmands S."/>
            <person name="Li W."/>
            <person name="Burton R.S."/>
        </authorList>
    </citation>
    <scope>NUCLEOTIDE SEQUENCE [LARGE SCALE GENOMIC DNA]</scope>
    <source>
        <strain evidence="6 7">San Diego</strain>
    </source>
</reference>
<dbReference type="InterPro" id="IPR016024">
    <property type="entry name" value="ARM-type_fold"/>
</dbReference>
<dbReference type="Proteomes" id="UP000318571">
    <property type="component" value="Chromosome 10"/>
</dbReference>
<evidence type="ECO:0000256" key="4">
    <source>
        <dbReference type="SAM" id="MobiDB-lite"/>
    </source>
</evidence>
<dbReference type="AlphaFoldDB" id="A0A553NC87"/>
<sequence>MPAAAMLETGTRGSTATSSAWSAEPYRFTGDERASHLGLITPDGRLKVFNRSLNALKAEFLPTSHLTAACTALAWRPETLENPKSPKKNRKRKSSLSSMSNGVDGSEGGARAKFDQMAIGTADGSIVIYSLQSGQVKHNEAKVHASRVNDLVWNTAGSIVYSCDEAGYIGQFPISKAVFTKFKCGIKKASLFSIRLHPQGSSLIVGSKSQMIWIDLESQKPIHTFVDHQGDIRALSVFTSSESAYVCASGSSEKDLTVSVWKLDANILSQDNPEVTLNVNETVHAICTSPSHHDDVGNGVRIGCVTASGMFHCFEFDPESKRKKGKLLKPKLTIQVATGKDKSTGSKVVPLPVLGAALAENKVFLVHGSHSRPAFEECDYDQLEKVTCLIRTLNTAPAQIPTGTKVTVPDSASSKDIVVVGPGASMAKATLRKRKTSVSDKLEDLPMIDRLRLLSKETDHVTTPPRTDSVLQLLLQGLHNQDRRILDSVLDRADLDMIDKTVQKLPVEGVIPLIQELHHYIQGRGMVNSSHSKWLKSVLQHHTSFLMSNAHCQELLGPVYAMLEARTRHYASLAQLKGKLDILTKQITMKPEERKSMDVAKEALLSYKDDSSDDQSDIMDELLPPPSDIEDNWKINNDEEEEDEDSDEDDEEQVNGDEEDEVEDDDEEDMDSD</sequence>
<dbReference type="SUPFAM" id="SSF50978">
    <property type="entry name" value="WD40 repeat-like"/>
    <property type="match status" value="1"/>
</dbReference>
<dbReference type="EMBL" id="VCGU01000458">
    <property type="protein sequence ID" value="TRY63064.1"/>
    <property type="molecule type" value="Genomic_DNA"/>
</dbReference>
<organism evidence="6 7">
    <name type="scientific">Tigriopus californicus</name>
    <name type="common">Marine copepod</name>
    <dbReference type="NCBI Taxonomy" id="6832"/>
    <lineage>
        <taxon>Eukaryota</taxon>
        <taxon>Metazoa</taxon>
        <taxon>Ecdysozoa</taxon>
        <taxon>Arthropoda</taxon>
        <taxon>Crustacea</taxon>
        <taxon>Multicrustacea</taxon>
        <taxon>Hexanauplia</taxon>
        <taxon>Copepoda</taxon>
        <taxon>Harpacticoida</taxon>
        <taxon>Harpacticidae</taxon>
        <taxon>Tigriopus</taxon>
    </lineage>
</organism>
<dbReference type="InterPro" id="IPR052414">
    <property type="entry name" value="U3_snoRNA-assoc_WDR"/>
</dbReference>
<evidence type="ECO:0000256" key="2">
    <source>
        <dbReference type="ARBA" id="ARBA00023242"/>
    </source>
</evidence>
<dbReference type="SUPFAM" id="SSF48371">
    <property type="entry name" value="ARM repeat"/>
    <property type="match status" value="1"/>
</dbReference>
<feature type="compositionally biased region" description="Acidic residues" evidence="4">
    <location>
        <begin position="611"/>
        <end position="620"/>
    </location>
</feature>
<dbReference type="InterPro" id="IPR001680">
    <property type="entry name" value="WD40_rpt"/>
</dbReference>
<feature type="region of interest" description="Disordered" evidence="4">
    <location>
        <begin position="80"/>
        <end position="109"/>
    </location>
</feature>
<dbReference type="Gene3D" id="2.130.10.10">
    <property type="entry name" value="YVTN repeat-like/Quinoprotein amine dehydrogenase"/>
    <property type="match status" value="2"/>
</dbReference>
<name>A0A553NC87_TIGCA</name>
<dbReference type="PANTHER" id="PTHR44267:SF1">
    <property type="entry name" value="WD REPEAT-CONTAINING PROTEIN 43"/>
    <property type="match status" value="1"/>
</dbReference>
<keyword evidence="2" id="KW-0539">Nucleus</keyword>
<dbReference type="OrthoDB" id="6351484at2759"/>
<dbReference type="STRING" id="6832.A0A553NC87"/>
<dbReference type="OMA" id="PCTALTW"/>
<gene>
    <name evidence="6" type="ORF">TCAL_07148</name>
</gene>
<feature type="compositionally biased region" description="Acidic residues" evidence="4">
    <location>
        <begin position="638"/>
        <end position="673"/>
    </location>
</feature>
<proteinExistence type="inferred from homology"/>
<dbReference type="InterPro" id="IPR007148">
    <property type="entry name" value="SSU_processome_Utp12"/>
</dbReference>
<dbReference type="Pfam" id="PF04003">
    <property type="entry name" value="Utp12"/>
    <property type="match status" value="1"/>
</dbReference>
<comment type="subcellular location">
    <subcellularLocation>
        <location evidence="1">Nucleus</location>
    </subcellularLocation>
</comment>
<feature type="compositionally biased region" description="Basic residues" evidence="4">
    <location>
        <begin position="85"/>
        <end position="94"/>
    </location>
</feature>
<dbReference type="InterPro" id="IPR015943">
    <property type="entry name" value="WD40/YVTN_repeat-like_dom_sf"/>
</dbReference>
<feature type="compositionally biased region" description="Low complexity" evidence="4">
    <location>
        <begin position="9"/>
        <end position="20"/>
    </location>
</feature>
<comment type="caution">
    <text evidence="6">The sequence shown here is derived from an EMBL/GenBank/DDBJ whole genome shotgun (WGS) entry which is preliminary data.</text>
</comment>
<protein>
    <recommendedName>
        <fullName evidence="5">Small-subunit processome Utp12 domain-containing protein</fullName>
    </recommendedName>
</protein>
<evidence type="ECO:0000313" key="6">
    <source>
        <dbReference type="EMBL" id="TRY63064.1"/>
    </source>
</evidence>